<comment type="subcellular location">
    <subcellularLocation>
        <location evidence="1">Nucleus</location>
    </subcellularLocation>
</comment>
<dbReference type="GO" id="GO:0005634">
    <property type="term" value="C:nucleus"/>
    <property type="evidence" value="ECO:0007669"/>
    <property type="project" value="UniProtKB-SubCell"/>
</dbReference>
<name>A0AAD5XMR6_9FUNG</name>
<evidence type="ECO:0000256" key="5">
    <source>
        <dbReference type="ARBA" id="ARBA00022694"/>
    </source>
</evidence>
<dbReference type="PANTHER" id="PTHR15840">
    <property type="entry name" value="CGI-121 FAMILY MEMBER"/>
    <property type="match status" value="1"/>
</dbReference>
<accession>A0AAD5XMR6</accession>
<comment type="similarity">
    <text evidence="2 8">Belongs to the CGI121/TPRKB family.</text>
</comment>
<evidence type="ECO:0000256" key="4">
    <source>
        <dbReference type="ARBA" id="ARBA00016009"/>
    </source>
</evidence>
<dbReference type="Gene3D" id="3.30.2380.10">
    <property type="entry name" value="CGI121/TPRKB"/>
    <property type="match status" value="1"/>
</dbReference>
<dbReference type="Pfam" id="PF08617">
    <property type="entry name" value="CGI-121"/>
    <property type="match status" value="1"/>
</dbReference>
<keyword evidence="5" id="KW-0819">tRNA processing</keyword>
<evidence type="ECO:0000256" key="1">
    <source>
        <dbReference type="ARBA" id="ARBA00004123"/>
    </source>
</evidence>
<dbReference type="EMBL" id="JADGJQ010000030">
    <property type="protein sequence ID" value="KAJ3177932.1"/>
    <property type="molecule type" value="Genomic_DNA"/>
</dbReference>
<dbReference type="SUPFAM" id="SSF143870">
    <property type="entry name" value="PF0523-like"/>
    <property type="match status" value="1"/>
</dbReference>
<dbReference type="GO" id="GO:0000408">
    <property type="term" value="C:EKC/KEOPS complex"/>
    <property type="evidence" value="ECO:0007669"/>
    <property type="project" value="TreeGrafter"/>
</dbReference>
<proteinExistence type="inferred from homology"/>
<dbReference type="GO" id="GO:0005829">
    <property type="term" value="C:cytosol"/>
    <property type="evidence" value="ECO:0007669"/>
    <property type="project" value="TreeGrafter"/>
</dbReference>
<evidence type="ECO:0000256" key="7">
    <source>
        <dbReference type="ARBA" id="ARBA00025043"/>
    </source>
</evidence>
<organism evidence="9 10">
    <name type="scientific">Geranomyces variabilis</name>
    <dbReference type="NCBI Taxonomy" id="109894"/>
    <lineage>
        <taxon>Eukaryota</taxon>
        <taxon>Fungi</taxon>
        <taxon>Fungi incertae sedis</taxon>
        <taxon>Chytridiomycota</taxon>
        <taxon>Chytridiomycota incertae sedis</taxon>
        <taxon>Chytridiomycetes</taxon>
        <taxon>Spizellomycetales</taxon>
        <taxon>Powellomycetaceae</taxon>
        <taxon>Geranomyces</taxon>
    </lineage>
</organism>
<dbReference type="InterPro" id="IPR036504">
    <property type="entry name" value="CGI121/TPRKB_sf"/>
</dbReference>
<keyword evidence="6 8" id="KW-0539">Nucleus</keyword>
<evidence type="ECO:0000256" key="8">
    <source>
        <dbReference type="RuleBase" id="RU004398"/>
    </source>
</evidence>
<dbReference type="Proteomes" id="UP001212152">
    <property type="component" value="Unassembled WGS sequence"/>
</dbReference>
<evidence type="ECO:0000256" key="6">
    <source>
        <dbReference type="ARBA" id="ARBA00023242"/>
    </source>
</evidence>
<comment type="function">
    <text evidence="7">Component of the EKC/KEOPS complex that is required for the formation of a threonylcarbamoyl group on adenosine at position 37 (t(6)A37) in tRNAs that read codons beginning with adenine. The complex is probably involved in the transfer of the threonylcarbamoyl moiety of threonylcarbamoyl-AMP (TC-AMP) to the N6 group of A37. CGI121 acts as an allosteric effector that regulates the t(6)A activity of the complex. The EKC/KEOPS complex also promotes both telomere uncapping and telomere elongation. The complex is required for efficient recruitment of transcriptional coactivators. CGI121 is not required for tRNA modification.</text>
</comment>
<reference evidence="9" key="1">
    <citation type="submission" date="2020-05" db="EMBL/GenBank/DDBJ databases">
        <title>Phylogenomic resolution of chytrid fungi.</title>
        <authorList>
            <person name="Stajich J.E."/>
            <person name="Amses K."/>
            <person name="Simmons R."/>
            <person name="Seto K."/>
            <person name="Myers J."/>
            <person name="Bonds A."/>
            <person name="Quandt C.A."/>
            <person name="Barry K."/>
            <person name="Liu P."/>
            <person name="Grigoriev I."/>
            <person name="Longcore J.E."/>
            <person name="James T.Y."/>
        </authorList>
    </citation>
    <scope>NUCLEOTIDE SEQUENCE</scope>
    <source>
        <strain evidence="9">JEL0379</strain>
    </source>
</reference>
<evidence type="ECO:0000313" key="10">
    <source>
        <dbReference type="Proteomes" id="UP001212152"/>
    </source>
</evidence>
<dbReference type="InterPro" id="IPR013926">
    <property type="entry name" value="CGI121/TPRKB"/>
</dbReference>
<dbReference type="GO" id="GO:0002949">
    <property type="term" value="P:tRNA threonylcarbamoyladenosine modification"/>
    <property type="evidence" value="ECO:0007669"/>
    <property type="project" value="TreeGrafter"/>
</dbReference>
<comment type="caution">
    <text evidence="9">The sequence shown here is derived from an EMBL/GenBank/DDBJ whole genome shotgun (WGS) entry which is preliminary data.</text>
</comment>
<evidence type="ECO:0000256" key="3">
    <source>
        <dbReference type="ARBA" id="ARBA00015316"/>
    </source>
</evidence>
<sequence>MHPIPLPPLFAPPPADVPLATVPLAGDGSPPYVMYIQPFTDVQNAAEVKKLLMAGDPRVPEMTLVDASNILDIFQLQLACTKALLSQRDNTMTTRTLYAEILFNLCPTNKISEAFRKFGIADTSTAVLAVMVGQQPPSAEIQNMLATLIKGTPVGVDSVPGLADVKAVNKIFKLGSGQRTRNETLSLVIGTMALKGIMS</sequence>
<dbReference type="PANTHER" id="PTHR15840:SF10">
    <property type="entry name" value="EKC_KEOPS COMPLEX SUBUNIT TPRKB"/>
    <property type="match status" value="1"/>
</dbReference>
<dbReference type="AlphaFoldDB" id="A0AAD5XMR6"/>
<protein>
    <recommendedName>
        <fullName evidence="4">EKC/KEOPS complex subunit CGI121</fullName>
    </recommendedName>
    <alternativeName>
        <fullName evidence="3">EKC/KEOPS complex subunit cgi121</fullName>
    </alternativeName>
</protein>
<gene>
    <name evidence="9" type="ORF">HDU87_004214</name>
</gene>
<evidence type="ECO:0000313" key="9">
    <source>
        <dbReference type="EMBL" id="KAJ3177932.1"/>
    </source>
</evidence>
<keyword evidence="10" id="KW-1185">Reference proteome</keyword>
<evidence type="ECO:0000256" key="2">
    <source>
        <dbReference type="ARBA" id="ARBA00005546"/>
    </source>
</evidence>